<protein>
    <submittedName>
        <fullName evidence="2">Uncharacterized protein</fullName>
    </submittedName>
</protein>
<feature type="compositionally biased region" description="Acidic residues" evidence="1">
    <location>
        <begin position="1"/>
        <end position="11"/>
    </location>
</feature>
<dbReference type="AlphaFoldDB" id="I3R159"/>
<dbReference type="KEGG" id="hme:HFX_0228"/>
<proteinExistence type="predicted"/>
<dbReference type="Proteomes" id="UP000006469">
    <property type="component" value="Chromosome"/>
</dbReference>
<evidence type="ECO:0000313" key="3">
    <source>
        <dbReference type="Proteomes" id="UP000006469"/>
    </source>
</evidence>
<sequence length="59" mass="6623">MRRESEFDDSTPDNGCIEPTCGGLNVTEEPTRQDDRCVQISETDGSEGVYDRTSVRVRI</sequence>
<dbReference type="EMBL" id="CP001868">
    <property type="protein sequence ID" value="AFK17969.1"/>
    <property type="molecule type" value="Genomic_DNA"/>
</dbReference>
<name>I3R159_HALMT</name>
<reference evidence="2 3" key="1">
    <citation type="journal article" date="2012" name="J. Bacteriol.">
        <title>Complete genome sequence of the metabolically versatile halophilic archaeon Haloferax mediterranei, a poly(3-hydroxybutyrate-co-3-hydroxyvalerate) producer.</title>
        <authorList>
            <person name="Han J."/>
            <person name="Zhang F."/>
            <person name="Hou J."/>
            <person name="Liu X."/>
            <person name="Li M."/>
            <person name="Liu H."/>
            <person name="Cai L."/>
            <person name="Zhang B."/>
            <person name="Chen Y."/>
            <person name="Zhou J."/>
            <person name="Hu S."/>
            <person name="Xiang H."/>
        </authorList>
    </citation>
    <scope>NUCLEOTIDE SEQUENCE [LARGE SCALE GENOMIC DNA]</scope>
    <source>
        <strain evidence="3">ATCC 33500 / DSM 1411 / JCM 8866 / NBRC 14739 / NCIMB 2177 / R-4</strain>
    </source>
</reference>
<feature type="region of interest" description="Disordered" evidence="1">
    <location>
        <begin position="1"/>
        <end position="35"/>
    </location>
</feature>
<evidence type="ECO:0000256" key="1">
    <source>
        <dbReference type="SAM" id="MobiDB-lite"/>
    </source>
</evidence>
<evidence type="ECO:0000313" key="2">
    <source>
        <dbReference type="EMBL" id="AFK17969.1"/>
    </source>
</evidence>
<dbReference type="HOGENOM" id="CLU_2949180_0_0_2"/>
<gene>
    <name evidence="2" type="ordered locus">HFX_0228</name>
</gene>
<accession>I3R159</accession>
<organism evidence="2 3">
    <name type="scientific">Haloferax mediterranei (strain ATCC 33500 / DSM 1411 / JCM 8866 / NBRC 14739 / NCIMB 2177 / R-4)</name>
    <name type="common">Halobacterium mediterranei</name>
    <dbReference type="NCBI Taxonomy" id="523841"/>
    <lineage>
        <taxon>Archaea</taxon>
        <taxon>Methanobacteriati</taxon>
        <taxon>Methanobacteriota</taxon>
        <taxon>Stenosarchaea group</taxon>
        <taxon>Halobacteria</taxon>
        <taxon>Halobacteriales</taxon>
        <taxon>Haloferacaceae</taxon>
        <taxon>Haloferax</taxon>
    </lineage>
</organism>